<organism evidence="1 2">
    <name type="scientific">Tenacibaculum adriaticum</name>
    <dbReference type="NCBI Taxonomy" id="413713"/>
    <lineage>
        <taxon>Bacteria</taxon>
        <taxon>Pseudomonadati</taxon>
        <taxon>Bacteroidota</taxon>
        <taxon>Flavobacteriia</taxon>
        <taxon>Flavobacteriales</taxon>
        <taxon>Flavobacteriaceae</taxon>
        <taxon>Tenacibaculum</taxon>
    </lineage>
</organism>
<proteinExistence type="predicted"/>
<sequence length="82" mass="9722">MDKGLTKEPQVSLTQNLVMQLFKKGYLVPQEIEKSSRKSFYAKEKHLSRNYKGYINLEEKEFLFSINKEMKPLENELSFESD</sequence>
<protein>
    <submittedName>
        <fullName evidence="1">Uncharacterized protein</fullName>
    </submittedName>
</protein>
<dbReference type="RefSeq" id="WP_148870344.1">
    <property type="nucleotide sequence ID" value="NZ_VNIA01000003.1"/>
</dbReference>
<evidence type="ECO:0000313" key="1">
    <source>
        <dbReference type="EMBL" id="TYP98006.1"/>
    </source>
</evidence>
<comment type="caution">
    <text evidence="1">The sequence shown here is derived from an EMBL/GenBank/DDBJ whole genome shotgun (WGS) entry which is preliminary data.</text>
</comment>
<name>A0A5S5DSM1_9FLAO</name>
<reference evidence="1 2" key="1">
    <citation type="submission" date="2019-07" db="EMBL/GenBank/DDBJ databases">
        <title>Genomic Encyclopedia of Type Strains, Phase IV (KMG-IV): sequencing the most valuable type-strain genomes for metagenomic binning, comparative biology and taxonomic classification.</title>
        <authorList>
            <person name="Goeker M."/>
        </authorList>
    </citation>
    <scope>NUCLEOTIDE SEQUENCE [LARGE SCALE GENOMIC DNA]</scope>
    <source>
        <strain evidence="1 2">DSM 18961</strain>
    </source>
</reference>
<dbReference type="OrthoDB" id="1157001at2"/>
<gene>
    <name evidence="1" type="ORF">C7447_103174</name>
</gene>
<dbReference type="Proteomes" id="UP000323136">
    <property type="component" value="Unassembled WGS sequence"/>
</dbReference>
<accession>A0A5S5DSM1</accession>
<dbReference type="AlphaFoldDB" id="A0A5S5DSM1"/>
<evidence type="ECO:0000313" key="2">
    <source>
        <dbReference type="Proteomes" id="UP000323136"/>
    </source>
</evidence>
<keyword evidence="2" id="KW-1185">Reference proteome</keyword>
<dbReference type="EMBL" id="VNIA01000003">
    <property type="protein sequence ID" value="TYP98006.1"/>
    <property type="molecule type" value="Genomic_DNA"/>
</dbReference>